<evidence type="ECO:0000313" key="1">
    <source>
        <dbReference type="EMBL" id="AJQ93182.1"/>
    </source>
</evidence>
<dbReference type="Proteomes" id="UP000032266">
    <property type="component" value="Chromosome"/>
</dbReference>
<organism evidence="1 2">
    <name type="scientific">Gynuella sunshinyii YC6258</name>
    <dbReference type="NCBI Taxonomy" id="1445510"/>
    <lineage>
        <taxon>Bacteria</taxon>
        <taxon>Pseudomonadati</taxon>
        <taxon>Pseudomonadota</taxon>
        <taxon>Gammaproteobacteria</taxon>
        <taxon>Oceanospirillales</taxon>
        <taxon>Saccharospirillaceae</taxon>
        <taxon>Gynuella</taxon>
    </lineage>
</organism>
<accession>A0A0C5VF55</accession>
<dbReference type="KEGG" id="gsn:YC6258_01134"/>
<proteinExistence type="predicted"/>
<gene>
    <name evidence="1" type="ORF">YC6258_01134</name>
</gene>
<evidence type="ECO:0000313" key="2">
    <source>
        <dbReference type="Proteomes" id="UP000032266"/>
    </source>
</evidence>
<dbReference type="HOGENOM" id="CLU_3118382_0_0_6"/>
<dbReference type="EMBL" id="CP007142">
    <property type="protein sequence ID" value="AJQ93182.1"/>
    <property type="molecule type" value="Genomic_DNA"/>
</dbReference>
<sequence length="50" mass="5740">MKQNIFTSNTLFVCYKAPPVNEILVLHGRITINLHIACRPPNNEYFTGYS</sequence>
<reference evidence="1 2" key="1">
    <citation type="submission" date="2014-01" db="EMBL/GenBank/DDBJ databases">
        <title>Full genme sequencing of cellulolytic bacterium Gynuella sunshinyii YC6258T gen. nov., sp. nov.</title>
        <authorList>
            <person name="Khan H."/>
            <person name="Chung E.J."/>
            <person name="Chung Y.R."/>
        </authorList>
    </citation>
    <scope>NUCLEOTIDE SEQUENCE [LARGE SCALE GENOMIC DNA]</scope>
    <source>
        <strain evidence="1 2">YC6258</strain>
    </source>
</reference>
<protein>
    <submittedName>
        <fullName evidence="1">Uncharacterized protein</fullName>
    </submittedName>
</protein>
<keyword evidence="2" id="KW-1185">Reference proteome</keyword>
<dbReference type="AlphaFoldDB" id="A0A0C5VF55"/>
<name>A0A0C5VF55_9GAMM</name>